<feature type="non-terminal residue" evidence="2">
    <location>
        <position position="1"/>
    </location>
</feature>
<proteinExistence type="predicted"/>
<feature type="domain" description="Dynein heavy chain 3 AAA+ lid" evidence="1">
    <location>
        <begin position="1"/>
        <end position="58"/>
    </location>
</feature>
<dbReference type="Proteomes" id="UP001497623">
    <property type="component" value="Unassembled WGS sequence"/>
</dbReference>
<dbReference type="InterPro" id="IPR026983">
    <property type="entry name" value="DHC"/>
</dbReference>
<dbReference type="AlphaFoldDB" id="A0AAV2SVX8"/>
<feature type="non-terminal residue" evidence="2">
    <location>
        <position position="120"/>
    </location>
</feature>
<dbReference type="InterPro" id="IPR041589">
    <property type="entry name" value="DNAH3_AAA_lid_1"/>
</dbReference>
<dbReference type="PANTHER" id="PTHR46961:SF20">
    <property type="entry name" value="LOW QUALITY PROTEIN: DYNEIN BETA CHAIN, CILIARY-LIKE"/>
    <property type="match status" value="1"/>
</dbReference>
<name>A0AAV2SVX8_MEGNR</name>
<evidence type="ECO:0000313" key="3">
    <source>
        <dbReference type="Proteomes" id="UP001497623"/>
    </source>
</evidence>
<dbReference type="GO" id="GO:0030286">
    <property type="term" value="C:dynein complex"/>
    <property type="evidence" value="ECO:0007669"/>
    <property type="project" value="InterPro"/>
</dbReference>
<gene>
    <name evidence="2" type="ORF">MNOR_LOCUS40991</name>
</gene>
<dbReference type="PANTHER" id="PTHR46961">
    <property type="entry name" value="DYNEIN HEAVY CHAIN 1, AXONEMAL-LIKE PROTEIN"/>
    <property type="match status" value="1"/>
</dbReference>
<protein>
    <recommendedName>
        <fullName evidence="1">Dynein heavy chain 3 AAA+ lid domain-containing protein</fullName>
    </recommendedName>
</protein>
<evidence type="ECO:0000313" key="2">
    <source>
        <dbReference type="EMBL" id="CAL4244855.1"/>
    </source>
</evidence>
<dbReference type="GO" id="GO:0007018">
    <property type="term" value="P:microtubule-based movement"/>
    <property type="evidence" value="ECO:0007669"/>
    <property type="project" value="InterPro"/>
</dbReference>
<dbReference type="Pfam" id="PF17857">
    <property type="entry name" value="AAA_lid_1"/>
    <property type="match status" value="1"/>
</dbReference>
<organism evidence="2 3">
    <name type="scientific">Meganyctiphanes norvegica</name>
    <name type="common">Northern krill</name>
    <name type="synonym">Thysanopoda norvegica</name>
    <dbReference type="NCBI Taxonomy" id="48144"/>
    <lineage>
        <taxon>Eukaryota</taxon>
        <taxon>Metazoa</taxon>
        <taxon>Ecdysozoa</taxon>
        <taxon>Arthropoda</taxon>
        <taxon>Crustacea</taxon>
        <taxon>Multicrustacea</taxon>
        <taxon>Malacostraca</taxon>
        <taxon>Eumalacostraca</taxon>
        <taxon>Eucarida</taxon>
        <taxon>Euphausiacea</taxon>
        <taxon>Euphausiidae</taxon>
        <taxon>Meganyctiphanes</taxon>
    </lineage>
</organism>
<keyword evidence="3" id="KW-1185">Reference proteome</keyword>
<dbReference type="Gene3D" id="1.20.920.30">
    <property type="match status" value="1"/>
</dbReference>
<dbReference type="GO" id="GO:0051959">
    <property type="term" value="F:dynein light intermediate chain binding"/>
    <property type="evidence" value="ECO:0007669"/>
    <property type="project" value="InterPro"/>
</dbReference>
<reference evidence="2 3" key="1">
    <citation type="submission" date="2024-05" db="EMBL/GenBank/DDBJ databases">
        <authorList>
            <person name="Wallberg A."/>
        </authorList>
    </citation>
    <scope>NUCLEOTIDE SEQUENCE [LARGE SCALE GENOMIC DNA]</scope>
</reference>
<evidence type="ECO:0000259" key="1">
    <source>
        <dbReference type="Pfam" id="PF17857"/>
    </source>
</evidence>
<accession>A0AAV2SVX8</accession>
<dbReference type="GO" id="GO:0045505">
    <property type="term" value="F:dynein intermediate chain binding"/>
    <property type="evidence" value="ECO:0007669"/>
    <property type="project" value="InterPro"/>
</dbReference>
<dbReference type="EMBL" id="CAXKWB010137542">
    <property type="protein sequence ID" value="CAL4244855.1"/>
    <property type="molecule type" value="Genomic_DNA"/>
</dbReference>
<sequence>GLLFTSGETVKTPVELIRAYLHESQRVYGDRLMEDKDAEFLEKLQIDVIKKNFDDMDEGALWKPPNIYCHFARGVGEPRYLPIKSWFDLSAILTDALKNYNELNAAMNLVLFEDAMAHVC</sequence>
<comment type="caution">
    <text evidence="2">The sequence shown here is derived from an EMBL/GenBank/DDBJ whole genome shotgun (WGS) entry which is preliminary data.</text>
</comment>